<name>A0AAU7SZW1_9GAMM</name>
<accession>A0AAU7SZW1</accession>
<sequence length="35" mass="3996">MKISELKWFIGLWLAGFLSLALVAGLFRLLLKLAY</sequence>
<dbReference type="RefSeq" id="WP_004973777.1">
    <property type="nucleotide sequence ID" value="NZ_CP157981.1"/>
</dbReference>
<reference evidence="2" key="1">
    <citation type="submission" date="2024-06" db="EMBL/GenBank/DDBJ databases">
        <authorList>
            <person name="Song Z."/>
        </authorList>
    </citation>
    <scope>NUCLEOTIDE SEQUENCE</scope>
    <source>
        <strain evidence="2">A1-4-2</strain>
    </source>
</reference>
<proteinExistence type="predicted"/>
<protein>
    <submittedName>
        <fullName evidence="2">DUF2474 family protein</fullName>
    </submittedName>
</protein>
<dbReference type="AlphaFoldDB" id="A0AAU7SZW1"/>
<evidence type="ECO:0000256" key="1">
    <source>
        <dbReference type="SAM" id="Phobius"/>
    </source>
</evidence>
<keyword evidence="1" id="KW-0472">Membrane</keyword>
<organism evidence="2">
    <name type="scientific">Acinetobacter sp. A1-4-2</name>
    <dbReference type="NCBI Taxonomy" id="3156489"/>
    <lineage>
        <taxon>Bacteria</taxon>
        <taxon>Pseudomonadati</taxon>
        <taxon>Pseudomonadota</taxon>
        <taxon>Gammaproteobacteria</taxon>
        <taxon>Moraxellales</taxon>
        <taxon>Moraxellaceae</taxon>
        <taxon>Acinetobacter</taxon>
    </lineage>
</organism>
<evidence type="ECO:0000313" key="2">
    <source>
        <dbReference type="EMBL" id="XBU16449.1"/>
    </source>
</evidence>
<keyword evidence="1" id="KW-1133">Transmembrane helix</keyword>
<dbReference type="EMBL" id="CP157981">
    <property type="protein sequence ID" value="XBU16449.1"/>
    <property type="molecule type" value="Genomic_DNA"/>
</dbReference>
<feature type="transmembrane region" description="Helical" evidence="1">
    <location>
        <begin position="6"/>
        <end position="31"/>
    </location>
</feature>
<gene>
    <name evidence="2" type="ORF">ABJ384_04550</name>
</gene>
<keyword evidence="1" id="KW-0812">Transmembrane</keyword>